<keyword evidence="3" id="KW-0540">Nuclease</keyword>
<dbReference type="GO" id="GO:0004519">
    <property type="term" value="F:endonuclease activity"/>
    <property type="evidence" value="ECO:0007669"/>
    <property type="project" value="UniProtKB-KW"/>
</dbReference>
<dbReference type="SUPFAM" id="SSF56672">
    <property type="entry name" value="DNA/RNA polymerases"/>
    <property type="match status" value="1"/>
</dbReference>
<sequence length="217" mass="24531">MTGGRATEARDDRKTTPAPARSRAFRMTAEEAEEASEVVTVCVLEKKLGAISSSLRYHKGERDPVLALRWVEEIEMVFETCKCAAEDKIYTDHKSLQYLLNQKELNMRQRRWIELLSDYDCEILYHSGKGNVVADALSRKGGKVKPGIVDSRMGIVAYRISIVPDLKSEIRKCQEKALKEENRKSERLVGLVDTLVSDAEGLKCFGNRIWVPKLGDL</sequence>
<dbReference type="InterPro" id="IPR043502">
    <property type="entry name" value="DNA/RNA_pol_sf"/>
</dbReference>
<keyword evidence="4" id="KW-0255">Endonuclease</keyword>
<keyword evidence="1" id="KW-0808">Transferase</keyword>
<dbReference type="PANTHER" id="PTHR34072:SF52">
    <property type="entry name" value="RIBONUCLEASE H"/>
    <property type="match status" value="1"/>
</dbReference>
<evidence type="ECO:0000259" key="8">
    <source>
        <dbReference type="Pfam" id="PF17917"/>
    </source>
</evidence>
<dbReference type="Pfam" id="PF17917">
    <property type="entry name" value="RT_RNaseH"/>
    <property type="match status" value="1"/>
</dbReference>
<organism evidence="9 10">
    <name type="scientific">Centaurea solstitialis</name>
    <name type="common">yellow star-thistle</name>
    <dbReference type="NCBI Taxonomy" id="347529"/>
    <lineage>
        <taxon>Eukaryota</taxon>
        <taxon>Viridiplantae</taxon>
        <taxon>Streptophyta</taxon>
        <taxon>Embryophyta</taxon>
        <taxon>Tracheophyta</taxon>
        <taxon>Spermatophyta</taxon>
        <taxon>Magnoliopsida</taxon>
        <taxon>eudicotyledons</taxon>
        <taxon>Gunneridae</taxon>
        <taxon>Pentapetalae</taxon>
        <taxon>asterids</taxon>
        <taxon>campanulids</taxon>
        <taxon>Asterales</taxon>
        <taxon>Asteraceae</taxon>
        <taxon>Carduoideae</taxon>
        <taxon>Cardueae</taxon>
        <taxon>Centaureinae</taxon>
        <taxon>Centaurea</taxon>
    </lineage>
</organism>
<feature type="domain" description="Reverse transcriptase RNase H-like" evidence="8">
    <location>
        <begin position="88"/>
        <end position="119"/>
    </location>
</feature>
<evidence type="ECO:0000313" key="10">
    <source>
        <dbReference type="Proteomes" id="UP001172457"/>
    </source>
</evidence>
<evidence type="ECO:0000256" key="5">
    <source>
        <dbReference type="ARBA" id="ARBA00022801"/>
    </source>
</evidence>
<keyword evidence="10" id="KW-1185">Reference proteome</keyword>
<keyword evidence="6" id="KW-0695">RNA-directed DNA polymerase</keyword>
<reference evidence="9" key="1">
    <citation type="submission" date="2023-03" db="EMBL/GenBank/DDBJ databases">
        <title>Chromosome-scale reference genome and RAD-based genetic map of yellow starthistle (Centaurea solstitialis) reveal putative structural variation and QTLs associated with invader traits.</title>
        <authorList>
            <person name="Reatini B."/>
            <person name="Cang F.A."/>
            <person name="Jiang Q."/>
            <person name="Mckibben M.T.W."/>
            <person name="Barker M.S."/>
            <person name="Rieseberg L.H."/>
            <person name="Dlugosch K.M."/>
        </authorList>
    </citation>
    <scope>NUCLEOTIDE SEQUENCE</scope>
    <source>
        <strain evidence="9">CAN-66</strain>
        <tissue evidence="9">Leaf</tissue>
    </source>
</reference>
<keyword evidence="2" id="KW-0548">Nucleotidyltransferase</keyword>
<feature type="region of interest" description="Disordered" evidence="7">
    <location>
        <begin position="1"/>
        <end position="22"/>
    </location>
</feature>
<proteinExistence type="predicted"/>
<dbReference type="InterPro" id="IPR041373">
    <property type="entry name" value="RT_RNaseH"/>
</dbReference>
<evidence type="ECO:0000313" key="9">
    <source>
        <dbReference type="EMBL" id="KAJ9536591.1"/>
    </source>
</evidence>
<evidence type="ECO:0000256" key="1">
    <source>
        <dbReference type="ARBA" id="ARBA00022679"/>
    </source>
</evidence>
<gene>
    <name evidence="9" type="ORF">OSB04_un000240</name>
</gene>
<evidence type="ECO:0000256" key="3">
    <source>
        <dbReference type="ARBA" id="ARBA00022722"/>
    </source>
</evidence>
<protein>
    <recommendedName>
        <fullName evidence="8">Reverse transcriptase RNase H-like domain-containing protein</fullName>
    </recommendedName>
</protein>
<keyword evidence="5" id="KW-0378">Hydrolase</keyword>
<dbReference type="GO" id="GO:0016787">
    <property type="term" value="F:hydrolase activity"/>
    <property type="evidence" value="ECO:0007669"/>
    <property type="project" value="UniProtKB-KW"/>
</dbReference>
<evidence type="ECO:0000256" key="6">
    <source>
        <dbReference type="ARBA" id="ARBA00022918"/>
    </source>
</evidence>
<dbReference type="GO" id="GO:0003964">
    <property type="term" value="F:RNA-directed DNA polymerase activity"/>
    <property type="evidence" value="ECO:0007669"/>
    <property type="project" value="UniProtKB-KW"/>
</dbReference>
<evidence type="ECO:0000256" key="2">
    <source>
        <dbReference type="ARBA" id="ARBA00022695"/>
    </source>
</evidence>
<dbReference type="EMBL" id="JARYMX010000015">
    <property type="protein sequence ID" value="KAJ9536591.1"/>
    <property type="molecule type" value="Genomic_DNA"/>
</dbReference>
<evidence type="ECO:0000256" key="4">
    <source>
        <dbReference type="ARBA" id="ARBA00022759"/>
    </source>
</evidence>
<dbReference type="PANTHER" id="PTHR34072">
    <property type="entry name" value="ENZYMATIC POLYPROTEIN-RELATED"/>
    <property type="match status" value="1"/>
</dbReference>
<dbReference type="AlphaFoldDB" id="A0AA38SHT1"/>
<comment type="caution">
    <text evidence="9">The sequence shown here is derived from an EMBL/GenBank/DDBJ whole genome shotgun (WGS) entry which is preliminary data.</text>
</comment>
<evidence type="ECO:0000256" key="7">
    <source>
        <dbReference type="SAM" id="MobiDB-lite"/>
    </source>
</evidence>
<dbReference type="Proteomes" id="UP001172457">
    <property type="component" value="Unassembled WGS sequence"/>
</dbReference>
<accession>A0AA38SHT1</accession>
<name>A0AA38SHT1_9ASTR</name>